<dbReference type="OrthoDB" id="446980at2759"/>
<reference evidence="2" key="1">
    <citation type="submission" date="2021-02" db="EMBL/GenBank/DDBJ databases">
        <authorList>
            <person name="Dougan E. K."/>
            <person name="Rhodes N."/>
            <person name="Thang M."/>
            <person name="Chan C."/>
        </authorList>
    </citation>
    <scope>NUCLEOTIDE SEQUENCE</scope>
</reference>
<name>A0A812GNC9_9DINO</name>
<organism evidence="2 3">
    <name type="scientific">Symbiodinium natans</name>
    <dbReference type="NCBI Taxonomy" id="878477"/>
    <lineage>
        <taxon>Eukaryota</taxon>
        <taxon>Sar</taxon>
        <taxon>Alveolata</taxon>
        <taxon>Dinophyceae</taxon>
        <taxon>Suessiales</taxon>
        <taxon>Symbiodiniaceae</taxon>
        <taxon>Symbiodinium</taxon>
    </lineage>
</organism>
<sequence length="513" mass="55067">MLRAFHKQYPSYNLTPLLYKRQQQLIDARAFNEWLANRRQRQEGEAYADELGRMTDAVNRRIPQLRWAPAERAGVRRVARDVLGYIAEGEPLPIDLPNRNASILTSSHFWLDDYPQSSEPEPAPLPHTTVDPAAAFEDANEGYDGVPFPRRDFLRPRPLTWTSTTPLAGGAIGSTGTCASRAHPKGLAPPPDEVAPPQIIGRPSEVEPLLERAGQRAQEVERAAAQDIEQFMSEQVAEAEATEGFASTAEVAAGAAEAAAAAEGPSALALFGEAALGTAAGMGAAAGGLAVAGGAAALVGTAWALHGGMVAAEHLLGWGGGGGTDTDASRPSSAPDIQTLNGMQEFGAEQHFQLREQQRPRTQFYRMDTEDESGPRAQPPPRVQARPARPTRFPTGLNPAPLAQSSGSESSSRGPHMQPQSRAAPPPSFEVTAAVNDELVQSLSFKLETSNVNYVQSRKDVQYYPSSLSVFTPTTSRVCRIPLTSGMDFVDGESVKLGFTEYTIENVKLYASQ</sequence>
<protein>
    <submittedName>
        <fullName evidence="2">Uncharacterized protein</fullName>
    </submittedName>
</protein>
<dbReference type="AlphaFoldDB" id="A0A812GNC9"/>
<proteinExistence type="predicted"/>
<evidence type="ECO:0000256" key="1">
    <source>
        <dbReference type="SAM" id="MobiDB-lite"/>
    </source>
</evidence>
<keyword evidence="3" id="KW-1185">Reference proteome</keyword>
<dbReference type="EMBL" id="CAJNDS010000050">
    <property type="protein sequence ID" value="CAE6935249.1"/>
    <property type="molecule type" value="Genomic_DNA"/>
</dbReference>
<evidence type="ECO:0000313" key="2">
    <source>
        <dbReference type="EMBL" id="CAE6935249.1"/>
    </source>
</evidence>
<feature type="non-terminal residue" evidence="2">
    <location>
        <position position="513"/>
    </location>
</feature>
<accession>A0A812GNC9</accession>
<gene>
    <name evidence="2" type="ORF">SNAT2548_LOCUS1004</name>
</gene>
<evidence type="ECO:0000313" key="3">
    <source>
        <dbReference type="Proteomes" id="UP000604046"/>
    </source>
</evidence>
<dbReference type="Proteomes" id="UP000604046">
    <property type="component" value="Unassembled WGS sequence"/>
</dbReference>
<comment type="caution">
    <text evidence="2">The sequence shown here is derived from an EMBL/GenBank/DDBJ whole genome shotgun (WGS) entry which is preliminary data.</text>
</comment>
<feature type="region of interest" description="Disordered" evidence="1">
    <location>
        <begin position="368"/>
        <end position="428"/>
    </location>
</feature>